<accession>A0A6G1QYW3</accession>
<dbReference type="InterPro" id="IPR016187">
    <property type="entry name" value="CTDL_fold"/>
</dbReference>
<protein>
    <submittedName>
        <fullName evidence="4">Lithostathine Islet cells regeneration factor</fullName>
    </submittedName>
</protein>
<dbReference type="Proteomes" id="UP000503349">
    <property type="component" value="Chromosome 1"/>
</dbReference>
<keyword evidence="1" id="KW-1015">Disulfide bond</keyword>
<dbReference type="PROSITE" id="PS50041">
    <property type="entry name" value="C_TYPE_LECTIN_2"/>
    <property type="match status" value="2"/>
</dbReference>
<dbReference type="EMBL" id="CM015712">
    <property type="protein sequence ID" value="KAF3707705.1"/>
    <property type="molecule type" value="Genomic_DNA"/>
</dbReference>
<keyword evidence="5" id="KW-1185">Reference proteome</keyword>
<evidence type="ECO:0000256" key="1">
    <source>
        <dbReference type="ARBA" id="ARBA00023157"/>
    </source>
</evidence>
<name>A0A6G1QYW3_CHAAH</name>
<feature type="domain" description="C-type lectin" evidence="3">
    <location>
        <begin position="35"/>
        <end position="124"/>
    </location>
</feature>
<feature type="region of interest" description="Disordered" evidence="2">
    <location>
        <begin position="1"/>
        <end position="31"/>
    </location>
</feature>
<evidence type="ECO:0000313" key="5">
    <source>
        <dbReference type="Proteomes" id="UP000503349"/>
    </source>
</evidence>
<reference evidence="4 5" key="1">
    <citation type="submission" date="2019-02" db="EMBL/GenBank/DDBJ databases">
        <title>Opniocepnalus argus genome.</title>
        <authorList>
            <person name="Zhou C."/>
            <person name="Xiao S."/>
        </authorList>
    </citation>
    <scope>NUCLEOTIDE SEQUENCE [LARGE SCALE GENOMIC DNA]</scope>
    <source>
        <strain evidence="4">OARG1902GOOAL</strain>
        <tissue evidence="4">Muscle</tissue>
    </source>
</reference>
<dbReference type="InterPro" id="IPR016186">
    <property type="entry name" value="C-type_lectin-like/link_sf"/>
</dbReference>
<dbReference type="SMART" id="SM00034">
    <property type="entry name" value="CLECT"/>
    <property type="match status" value="2"/>
</dbReference>
<evidence type="ECO:0000313" key="4">
    <source>
        <dbReference type="EMBL" id="KAF3707705.1"/>
    </source>
</evidence>
<dbReference type="Gene3D" id="3.10.100.10">
    <property type="entry name" value="Mannose-Binding Protein A, subunit A"/>
    <property type="match status" value="2"/>
</dbReference>
<proteinExistence type="predicted"/>
<organism evidence="4 5">
    <name type="scientific">Channa argus</name>
    <name type="common">Northern snakehead</name>
    <name type="synonym">Ophicephalus argus</name>
    <dbReference type="NCBI Taxonomy" id="215402"/>
    <lineage>
        <taxon>Eukaryota</taxon>
        <taxon>Metazoa</taxon>
        <taxon>Chordata</taxon>
        <taxon>Craniata</taxon>
        <taxon>Vertebrata</taxon>
        <taxon>Euteleostomi</taxon>
        <taxon>Actinopterygii</taxon>
        <taxon>Neopterygii</taxon>
        <taxon>Teleostei</taxon>
        <taxon>Neoteleostei</taxon>
        <taxon>Acanthomorphata</taxon>
        <taxon>Anabantaria</taxon>
        <taxon>Anabantiformes</taxon>
        <taxon>Channoidei</taxon>
        <taxon>Channidae</taxon>
        <taxon>Channa</taxon>
    </lineage>
</organism>
<feature type="compositionally biased region" description="Acidic residues" evidence="2">
    <location>
        <begin position="16"/>
        <end position="31"/>
    </location>
</feature>
<dbReference type="AlphaFoldDB" id="A0A6G1QYW3"/>
<dbReference type="PANTHER" id="PTHR45784">
    <property type="entry name" value="C-TYPE LECTIN DOMAIN FAMILY 20 MEMBER A-RELATED"/>
    <property type="match status" value="1"/>
</dbReference>
<feature type="domain" description="C-type lectin" evidence="3">
    <location>
        <begin position="127"/>
        <end position="236"/>
    </location>
</feature>
<dbReference type="Pfam" id="PF00059">
    <property type="entry name" value="Lectin_C"/>
    <property type="match status" value="2"/>
</dbReference>
<dbReference type="InterPro" id="IPR001304">
    <property type="entry name" value="C-type_lectin-like"/>
</dbReference>
<dbReference type="SUPFAM" id="SSF56436">
    <property type="entry name" value="C-type lectin-like"/>
    <property type="match status" value="2"/>
</dbReference>
<evidence type="ECO:0000259" key="3">
    <source>
        <dbReference type="PROSITE" id="PS50041"/>
    </source>
</evidence>
<reference evidence="5" key="2">
    <citation type="submission" date="2019-02" db="EMBL/GenBank/DDBJ databases">
        <title>Opniocepnalus argus Var Kimnra genome.</title>
        <authorList>
            <person name="Zhou C."/>
            <person name="Xiao S."/>
        </authorList>
    </citation>
    <scope>NUCLEOTIDE SEQUENCE [LARGE SCALE GENOMIC DNA]</scope>
</reference>
<dbReference type="InterPro" id="IPR018378">
    <property type="entry name" value="C-type_lectin_CS"/>
</dbReference>
<gene>
    <name evidence="4" type="ORF">EXN66_Car000878</name>
</gene>
<dbReference type="PROSITE" id="PS00615">
    <property type="entry name" value="C_TYPE_LECTIN_1"/>
    <property type="match status" value="2"/>
</dbReference>
<evidence type="ECO:0000256" key="2">
    <source>
        <dbReference type="SAM" id="MobiDB-lite"/>
    </source>
</evidence>
<sequence>MARGSNCRARSTKLEEGEEEEEKGQEEEEGEMSFHLATVANLNENAKLSFIPDVGSIVWLGLYDDLRIWNWAIGNAYFNNDIDFDNWALDEPYDTRTVESCALMSTQGIWHDTPCSNLHSAVCYDEQDPSTYIFVQTDMTWSQARDYCRSNHTDLASITTTNENNEIASLLSSSAWIGLHRKPWAWADASLSTFNNWDDNEPSSSAKNMLSCAGVNTTTRKWWNADCDEQHYFVCQNVSYFQSSTSTVQQKSKTTYKLKFSSEADLTNPSAQQQILDQLHAKLKNYELPEVKLHWVQTDGQTFQKKEKMTTAQGIQCNETVPAADGELTEREGEEIVSNAISKQLQTCSFPCIFRWIKATSKPVSTPSATL</sequence>
<dbReference type="PANTHER" id="PTHR45784:SF3">
    <property type="entry name" value="C-TYPE LECTIN DOMAIN FAMILY 4 MEMBER K-LIKE-RELATED"/>
    <property type="match status" value="1"/>
</dbReference>